<sequence>MGRARLARKGVVICESVCVALAVLELFFTFWVFGRLSGRSNQPQQKMKYRSSESVEREEERDGVCSRWIKEALESCWLWSSHGKGKPFMEMATEEGQTRGLKLGDEVDQGNTTKSEVEATLGKSKLVRVVEGKGVIRGLRQGKDECYQLVGRLREVWSELDVVKAHTSNPRWCQERRKQDVIFSFLMEEICELVKHTCDVWEMNRKPDRWKGGTSCKKGRLRKLSKEWLMRRKAWRKDSESGYLSDKMSLKMIKEAAQLVVRGECSYSAYMGESVEDSVVLREQEKEGGADDCITRKEWRVFMEHVQALAASKKHGTMAGDQNGKLTKEERLLLKSMNAHLQQMMDNNMGEFQKELRQKFLQQTDDLRQKNKKRMDSQKLEPRSPDSVQNKSSKHKWYKEEEAGRGQQSYKQTGHTSSRPHQASRTPKSNIHSSYNQIVTKPQLYVFTGEGDYLKWERTMEKWLCYNKILKREALAYVMSQLKGNVFKWLLQEEDDRRYYKEPAITTWEDLKLLLRKKYASKGHTSLKSPKKKVISATDFKSEKSETKMADYEKEISSLVKEILKTSKHLDKQKKLPKNQEPVATVSELNDAEPDSAAPIQEAQTKTSMGKGKFEKEQEFSLFLPHSESNFDNSFDELTCLEPVQPSRIVSVSQVAKEDSAEKEPESTTQEEQQKNLQTESAHESLSYDLQEHCKEFNMVAYVPRMFVKVLELELKQSDFCLKPCDSFVRTEERSFVTNFHVHKLILDNSFVSAYELNEPKKLQEPKLHKSDFRFKFVKSAKFSKFELDNDSKHVGWFFDDILVYNTFFDKPAAQLKLDITDSECVNLNLNDIWVYNTSFDMITHLTCPKRAEKCTGKKRGYTDESLAKLEMQQSNLGSCLAVNFDIGAVRGSYLSNPKELSNKLNCYGNYTHQGLTSNWNLVESFSYERVMDSTSRVILCLLCLNFSEYRTSQSYIWRPGEHAKVTNHVFKSSFIDYTDMMHLFLSKESCADYMEALKHAKTKNKHEEDKRFKPPDLSQERHQDVTCFILIKEAPPDATYKPKPIKYNFGIILLLYDVFACVHLSCFNVSGLSNASGVRRAKWISPFYLIEAVSDNAYQRGLQGNTDLRTNLFEVGGDDMIMESTKDWKHEPEPEELRLRALVWCVISDLLPRSIKEPFRSLLCHHSIHIP</sequence>
<keyword evidence="2" id="KW-0812">Transmembrane</keyword>
<feature type="compositionally biased region" description="Basic and acidic residues" evidence="1">
    <location>
        <begin position="367"/>
        <end position="384"/>
    </location>
</feature>
<evidence type="ECO:0000256" key="2">
    <source>
        <dbReference type="SAM" id="Phobius"/>
    </source>
</evidence>
<feature type="compositionally biased region" description="Basic and acidic residues" evidence="1">
    <location>
        <begin position="656"/>
        <end position="666"/>
    </location>
</feature>
<reference evidence="3 4" key="1">
    <citation type="submission" date="2021-03" db="EMBL/GenBank/DDBJ databases">
        <authorList>
            <person name="King G.J."/>
            <person name="Bancroft I."/>
            <person name="Baten A."/>
            <person name="Bloomfield J."/>
            <person name="Borpatragohain P."/>
            <person name="He Z."/>
            <person name="Irish N."/>
            <person name="Irwin J."/>
            <person name="Liu K."/>
            <person name="Mauleon R.P."/>
            <person name="Moore J."/>
            <person name="Morris R."/>
            <person name="Ostergaard L."/>
            <person name="Wang B."/>
            <person name="Wells R."/>
        </authorList>
    </citation>
    <scope>NUCLEOTIDE SEQUENCE [LARGE SCALE GENOMIC DNA]</scope>
    <source>
        <strain evidence="3">R-o-18</strain>
        <tissue evidence="3">Leaf</tissue>
    </source>
</reference>
<keyword evidence="4" id="KW-1185">Reference proteome</keyword>
<feature type="region of interest" description="Disordered" evidence="1">
    <location>
        <begin position="652"/>
        <end position="682"/>
    </location>
</feature>
<feature type="transmembrane region" description="Helical" evidence="2">
    <location>
        <begin position="12"/>
        <end position="33"/>
    </location>
</feature>
<dbReference type="EMBL" id="JADBGQ010000008">
    <property type="protein sequence ID" value="KAG5385193.1"/>
    <property type="molecule type" value="Genomic_DNA"/>
</dbReference>
<name>A0ABQ7LF77_BRACM</name>
<keyword evidence="2" id="KW-0472">Membrane</keyword>
<comment type="caution">
    <text evidence="3">The sequence shown here is derived from an EMBL/GenBank/DDBJ whole genome shotgun (WGS) entry which is preliminary data.</text>
</comment>
<dbReference type="Proteomes" id="UP000823674">
    <property type="component" value="Chromosome A09"/>
</dbReference>
<proteinExistence type="predicted"/>
<feature type="region of interest" description="Disordered" evidence="1">
    <location>
        <begin position="570"/>
        <end position="611"/>
    </location>
</feature>
<organism evidence="3 4">
    <name type="scientific">Brassica rapa subsp. trilocularis</name>
    <dbReference type="NCBI Taxonomy" id="1813537"/>
    <lineage>
        <taxon>Eukaryota</taxon>
        <taxon>Viridiplantae</taxon>
        <taxon>Streptophyta</taxon>
        <taxon>Embryophyta</taxon>
        <taxon>Tracheophyta</taxon>
        <taxon>Spermatophyta</taxon>
        <taxon>Magnoliopsida</taxon>
        <taxon>eudicotyledons</taxon>
        <taxon>Gunneridae</taxon>
        <taxon>Pentapetalae</taxon>
        <taxon>rosids</taxon>
        <taxon>malvids</taxon>
        <taxon>Brassicales</taxon>
        <taxon>Brassicaceae</taxon>
        <taxon>Brassiceae</taxon>
        <taxon>Brassica</taxon>
    </lineage>
</organism>
<protein>
    <submittedName>
        <fullName evidence="3">Uncharacterized protein</fullName>
    </submittedName>
</protein>
<feature type="region of interest" description="Disordered" evidence="1">
    <location>
        <begin position="367"/>
        <end position="434"/>
    </location>
</feature>
<gene>
    <name evidence="3" type="primary">A09g514010.1_BraROA</name>
    <name evidence="3" type="ORF">IGI04_036663</name>
</gene>
<evidence type="ECO:0000313" key="3">
    <source>
        <dbReference type="EMBL" id="KAG5385193.1"/>
    </source>
</evidence>
<feature type="compositionally biased region" description="Polar residues" evidence="1">
    <location>
        <begin position="667"/>
        <end position="680"/>
    </location>
</feature>
<keyword evidence="2" id="KW-1133">Transmembrane helix</keyword>
<feature type="compositionally biased region" description="Polar residues" evidence="1">
    <location>
        <begin position="406"/>
        <end position="434"/>
    </location>
</feature>
<evidence type="ECO:0000256" key="1">
    <source>
        <dbReference type="SAM" id="MobiDB-lite"/>
    </source>
</evidence>
<evidence type="ECO:0000313" key="4">
    <source>
        <dbReference type="Proteomes" id="UP000823674"/>
    </source>
</evidence>
<accession>A0ABQ7LF77</accession>